<sequence length="173" mass="19724">MRWITALILAFLIFGCAQKSVEKVDVKSVFENGEFIPKKYTCDGDDINPPLILKNLDPKAKSIVIIVEDPDAPMGTFTHWIIYNVPPISEIPEGIPRGKLIEKPFKAMQGKNDFGFYGYGGPCPPSGVHRYYFKVYVLDTVLEWKEYSKDELKRAIENHVIQYGEIMGKYSRS</sequence>
<dbReference type="HOGENOM" id="CLU_083918_3_2_2"/>
<dbReference type="RefSeq" id="WP_012939467.1">
    <property type="nucleotide sequence ID" value="NC_013741.1"/>
</dbReference>
<dbReference type="InterPro" id="IPR005247">
    <property type="entry name" value="YbhB_YbcL/LppC-like"/>
</dbReference>
<dbReference type="eggNOG" id="arCOG04702">
    <property type="taxonomic scope" value="Archaea"/>
</dbReference>
<evidence type="ECO:0000313" key="2">
    <source>
        <dbReference type="Proteomes" id="UP000001901"/>
    </source>
</evidence>
<dbReference type="PROSITE" id="PS51257">
    <property type="entry name" value="PROKAR_LIPOPROTEIN"/>
    <property type="match status" value="1"/>
</dbReference>
<dbReference type="STRING" id="572546.Arcpr_0055"/>
<dbReference type="Pfam" id="PF01161">
    <property type="entry name" value="PBP"/>
    <property type="match status" value="1"/>
</dbReference>
<dbReference type="PANTHER" id="PTHR30289:SF1">
    <property type="entry name" value="PEBP (PHOSPHATIDYLETHANOLAMINE-BINDING PROTEIN) FAMILY PROTEIN"/>
    <property type="match status" value="1"/>
</dbReference>
<name>D2RFQ6_ARCPA</name>
<dbReference type="KEGG" id="apo:Arcpr_0055"/>
<gene>
    <name evidence="1" type="ordered locus">Arcpr_0055</name>
</gene>
<accession>D2RFQ6</accession>
<dbReference type="CDD" id="cd00865">
    <property type="entry name" value="PEBP_bact_arch"/>
    <property type="match status" value="1"/>
</dbReference>
<dbReference type="NCBIfam" id="TIGR00481">
    <property type="entry name" value="YbhB/YbcL family Raf kinase inhibitor-like protein"/>
    <property type="match status" value="1"/>
</dbReference>
<dbReference type="InterPro" id="IPR036610">
    <property type="entry name" value="PEBP-like_sf"/>
</dbReference>
<reference evidence="1 2" key="1">
    <citation type="journal article" date="2010" name="Stand. Genomic Sci.">
        <title>Complete genome sequence of Archaeoglobus profundus type strain (AV18).</title>
        <authorList>
            <person name="von Jan M."/>
            <person name="Lapidus A."/>
            <person name="Del Rio T.G."/>
            <person name="Copeland A."/>
            <person name="Tice H."/>
            <person name="Cheng J.F."/>
            <person name="Lucas S."/>
            <person name="Chen F."/>
            <person name="Nolan M."/>
            <person name="Goodwin L."/>
            <person name="Han C."/>
            <person name="Pitluck S."/>
            <person name="Liolios K."/>
            <person name="Ivanova N."/>
            <person name="Mavromatis K."/>
            <person name="Ovchinnikova G."/>
            <person name="Chertkov O."/>
            <person name="Pati A."/>
            <person name="Chen A."/>
            <person name="Palaniappan K."/>
            <person name="Land M."/>
            <person name="Hauser L."/>
            <person name="Chang Y.J."/>
            <person name="Jeffries C.D."/>
            <person name="Saunders E."/>
            <person name="Brettin T."/>
            <person name="Detter J.C."/>
            <person name="Chain P."/>
            <person name="Eichinger K."/>
            <person name="Huber H."/>
            <person name="Spring S."/>
            <person name="Rohde M."/>
            <person name="Goker M."/>
            <person name="Wirth R."/>
            <person name="Woyke T."/>
            <person name="Bristow J."/>
            <person name="Eisen J.A."/>
            <person name="Markowitz V."/>
            <person name="Hugenholtz P."/>
            <person name="Kyrpides N.C."/>
            <person name="Klenk H.P."/>
        </authorList>
    </citation>
    <scope>NUCLEOTIDE SEQUENCE [LARGE SCALE GENOMIC DNA]</scope>
    <source>
        <strain evidence="2">DSM 5631 / JCM 9629 / NBRC 100127 / Av18</strain>
    </source>
</reference>
<dbReference type="SUPFAM" id="SSF49777">
    <property type="entry name" value="PEBP-like"/>
    <property type="match status" value="1"/>
</dbReference>
<dbReference type="OrthoDB" id="28720at2157"/>
<dbReference type="Gene3D" id="3.90.280.10">
    <property type="entry name" value="PEBP-like"/>
    <property type="match status" value="1"/>
</dbReference>
<dbReference type="Proteomes" id="UP000001901">
    <property type="component" value="Chromosome"/>
</dbReference>
<dbReference type="PaxDb" id="572546-Arcpr_0055"/>
<evidence type="ECO:0000313" key="1">
    <source>
        <dbReference type="EMBL" id="ADB57131.1"/>
    </source>
</evidence>
<dbReference type="GeneID" id="8738701"/>
<protein>
    <submittedName>
        <fullName evidence="1">PEBP family protein</fullName>
    </submittedName>
</protein>
<keyword evidence="2" id="KW-1185">Reference proteome</keyword>
<organism evidence="1 2">
    <name type="scientific">Archaeoglobus profundus (strain DSM 5631 / JCM 9629 / NBRC 100127 / Av18)</name>
    <dbReference type="NCBI Taxonomy" id="572546"/>
    <lineage>
        <taxon>Archaea</taxon>
        <taxon>Methanobacteriati</taxon>
        <taxon>Methanobacteriota</taxon>
        <taxon>Archaeoglobi</taxon>
        <taxon>Archaeoglobales</taxon>
        <taxon>Archaeoglobaceae</taxon>
        <taxon>Archaeoglobus</taxon>
    </lineage>
</organism>
<dbReference type="EMBL" id="CP001857">
    <property type="protein sequence ID" value="ADB57131.1"/>
    <property type="molecule type" value="Genomic_DNA"/>
</dbReference>
<dbReference type="PANTHER" id="PTHR30289">
    <property type="entry name" value="UNCHARACTERIZED PROTEIN YBCL-RELATED"/>
    <property type="match status" value="1"/>
</dbReference>
<proteinExistence type="predicted"/>
<dbReference type="InterPro" id="IPR008914">
    <property type="entry name" value="PEBP"/>
</dbReference>
<dbReference type="AlphaFoldDB" id="D2RFQ6"/>